<keyword evidence="2" id="KW-1185">Reference proteome</keyword>
<name>A0A917CWY9_9BACL</name>
<dbReference type="Proteomes" id="UP000637643">
    <property type="component" value="Unassembled WGS sequence"/>
</dbReference>
<dbReference type="RefSeq" id="WP_189030091.1">
    <property type="nucleotide sequence ID" value="NZ_BMKR01000030.1"/>
</dbReference>
<dbReference type="AlphaFoldDB" id="A0A917CWY9"/>
<reference evidence="1" key="1">
    <citation type="journal article" date="2014" name="Int. J. Syst. Evol. Microbiol.">
        <title>Complete genome sequence of Corynebacterium casei LMG S-19264T (=DSM 44701T), isolated from a smear-ripened cheese.</title>
        <authorList>
            <consortium name="US DOE Joint Genome Institute (JGI-PGF)"/>
            <person name="Walter F."/>
            <person name="Albersmeier A."/>
            <person name="Kalinowski J."/>
            <person name="Ruckert C."/>
        </authorList>
    </citation>
    <scope>NUCLEOTIDE SEQUENCE</scope>
    <source>
        <strain evidence="1">CGMCC 1.16134</strain>
    </source>
</reference>
<dbReference type="EMBL" id="BMKR01000030">
    <property type="protein sequence ID" value="GGG00816.1"/>
    <property type="molecule type" value="Genomic_DNA"/>
</dbReference>
<gene>
    <name evidence="1" type="ORF">GCM10010912_52060</name>
</gene>
<comment type="caution">
    <text evidence="1">The sequence shown here is derived from an EMBL/GenBank/DDBJ whole genome shotgun (WGS) entry which is preliminary data.</text>
</comment>
<sequence>MATLDRGGKCWIALFGYSVFTYFKSEDLIKDNIIFALLKGTFVVRVLINSIKPRTSSCITGIVPIGVGLGVIVGVGSGELVETGVAVGVGVGSGVGVAAEAGSAAVDGEGSEDLI</sequence>
<accession>A0A917CWY9</accession>
<protein>
    <submittedName>
        <fullName evidence="1">Uncharacterized protein</fullName>
    </submittedName>
</protein>
<evidence type="ECO:0000313" key="1">
    <source>
        <dbReference type="EMBL" id="GGG00816.1"/>
    </source>
</evidence>
<organism evidence="1 2">
    <name type="scientific">Paenibacillus albidus</name>
    <dbReference type="NCBI Taxonomy" id="2041023"/>
    <lineage>
        <taxon>Bacteria</taxon>
        <taxon>Bacillati</taxon>
        <taxon>Bacillota</taxon>
        <taxon>Bacilli</taxon>
        <taxon>Bacillales</taxon>
        <taxon>Paenibacillaceae</taxon>
        <taxon>Paenibacillus</taxon>
    </lineage>
</organism>
<proteinExistence type="predicted"/>
<reference evidence="1" key="2">
    <citation type="submission" date="2020-09" db="EMBL/GenBank/DDBJ databases">
        <authorList>
            <person name="Sun Q."/>
            <person name="Zhou Y."/>
        </authorList>
    </citation>
    <scope>NUCLEOTIDE SEQUENCE</scope>
    <source>
        <strain evidence="1">CGMCC 1.16134</strain>
    </source>
</reference>
<evidence type="ECO:0000313" key="2">
    <source>
        <dbReference type="Proteomes" id="UP000637643"/>
    </source>
</evidence>